<dbReference type="Pfam" id="PF15579">
    <property type="entry name" value="Imm52"/>
    <property type="match status" value="1"/>
</dbReference>
<protein>
    <submittedName>
        <fullName evidence="2">Immunity 52 family protein</fullName>
    </submittedName>
</protein>
<proteinExistence type="predicted"/>
<keyword evidence="3" id="KW-1185">Reference proteome</keyword>
<dbReference type="EMBL" id="CP071091">
    <property type="protein sequence ID" value="QSQ10743.1"/>
    <property type="molecule type" value="Genomic_DNA"/>
</dbReference>
<feature type="domain" description="Immunity protein 52" evidence="1">
    <location>
        <begin position="30"/>
        <end position="266"/>
    </location>
</feature>
<reference evidence="2 3" key="1">
    <citation type="submission" date="2021-02" db="EMBL/GenBank/DDBJ databases">
        <title>De Novo genome assembly of isolated myxobacteria.</title>
        <authorList>
            <person name="Stevens D.C."/>
        </authorList>
    </citation>
    <scope>NUCLEOTIDE SEQUENCE [LARGE SCALE GENOMIC DNA]</scope>
    <source>
        <strain evidence="2 3">SCHIC003</strain>
    </source>
</reference>
<dbReference type="Proteomes" id="UP000663090">
    <property type="component" value="Chromosome"/>
</dbReference>
<sequence length="270" mass="29961">MISVRSRSSTRQHAEKTILNTIPEHESYPDSYFVGAYWGPRKESPEECARRGVAFLNSLAEHDPLLAHWNRIPKPRGRGRKTPLMPPDVATLTEAFMRGVNREPGGHAIESLGLTVGAYNDGVQEEYASLSMHCGSYAEGASNLCFLTLPSQGPSAERLFTPPVLSGAVRSMARAWDPDWAVAMSRTHRDLDDQGSRGEVWLGWVTYFARARGVVPPLPAPVRIEPVEDKGTLIILTPERFTVTDPAHVALSRRVRELLDRVGLMQRSSH</sequence>
<dbReference type="InterPro" id="IPR028969">
    <property type="entry name" value="Imm52"/>
</dbReference>
<evidence type="ECO:0000313" key="2">
    <source>
        <dbReference type="EMBL" id="QSQ10743.1"/>
    </source>
</evidence>
<evidence type="ECO:0000259" key="1">
    <source>
        <dbReference type="Pfam" id="PF15579"/>
    </source>
</evidence>
<evidence type="ECO:0000313" key="3">
    <source>
        <dbReference type="Proteomes" id="UP000663090"/>
    </source>
</evidence>
<organism evidence="2 3">
    <name type="scientific">Myxococcus landrumensis</name>
    <dbReference type="NCBI Taxonomy" id="2813577"/>
    <lineage>
        <taxon>Bacteria</taxon>
        <taxon>Pseudomonadati</taxon>
        <taxon>Myxococcota</taxon>
        <taxon>Myxococcia</taxon>
        <taxon>Myxococcales</taxon>
        <taxon>Cystobacterineae</taxon>
        <taxon>Myxococcaceae</taxon>
        <taxon>Myxococcus</taxon>
    </lineage>
</organism>
<name>A0ABX7MWN5_9BACT</name>
<accession>A0ABX7MWN5</accession>
<dbReference type="RefSeq" id="WP_206712511.1">
    <property type="nucleotide sequence ID" value="NZ_CP071091.1"/>
</dbReference>
<gene>
    <name evidence="2" type="ORF">JY572_20085</name>
</gene>